<accession>A0A1J5S8C0</accession>
<sequence length="257" mass="27351">MTSPLSLDLSGHLALVTGASGQLGRVMARTLAACGADVALTYLNSPDSAEKVAADIAATGRQARVFKADVTSRDSIFALRDAVCAWRGDPDILVANAVIQYAWKPLLEQDAADYESQFRSCVLQSVHLAQAFVPALVAKKWGRYIAINTECAMQNGPTQSAYVAGKRGLDGVMRVLAKEIGEHQVTVNQVAPGWTVSDRDRANGTEVQAAYDRGVPLRRRGTDQEIANVVAFLASDLASFITGAYIPVSGGNVMPTI</sequence>
<dbReference type="PANTHER" id="PTHR43639:SF1">
    <property type="entry name" value="SHORT-CHAIN DEHYDROGENASE_REDUCTASE FAMILY PROTEIN"/>
    <property type="match status" value="1"/>
</dbReference>
<dbReference type="Pfam" id="PF13561">
    <property type="entry name" value="adh_short_C2"/>
    <property type="match status" value="1"/>
</dbReference>
<keyword evidence="2 3" id="KW-0560">Oxidoreductase</keyword>
<comment type="similarity">
    <text evidence="1">Belongs to the short-chain dehydrogenases/reductases (SDR) family.</text>
</comment>
<organism evidence="3">
    <name type="scientific">mine drainage metagenome</name>
    <dbReference type="NCBI Taxonomy" id="410659"/>
    <lineage>
        <taxon>unclassified sequences</taxon>
        <taxon>metagenomes</taxon>
        <taxon>ecological metagenomes</taxon>
    </lineage>
</organism>
<dbReference type="PRINTS" id="PR00081">
    <property type="entry name" value="GDHRDH"/>
</dbReference>
<dbReference type="InterPro" id="IPR002347">
    <property type="entry name" value="SDR_fam"/>
</dbReference>
<dbReference type="GO" id="GO:0004316">
    <property type="term" value="F:3-oxoacyl-[acyl-carrier-protein] reductase (NADPH) activity"/>
    <property type="evidence" value="ECO:0007669"/>
    <property type="project" value="UniProtKB-EC"/>
</dbReference>
<reference evidence="3" key="1">
    <citation type="submission" date="2016-10" db="EMBL/GenBank/DDBJ databases">
        <title>Sequence of Gallionella enrichment culture.</title>
        <authorList>
            <person name="Poehlein A."/>
            <person name="Muehling M."/>
            <person name="Daniel R."/>
        </authorList>
    </citation>
    <scope>NUCLEOTIDE SEQUENCE</scope>
</reference>
<dbReference type="EC" id="1.1.1.100" evidence="3"/>
<evidence type="ECO:0000256" key="1">
    <source>
        <dbReference type="ARBA" id="ARBA00006484"/>
    </source>
</evidence>
<dbReference type="InterPro" id="IPR036291">
    <property type="entry name" value="NAD(P)-bd_dom_sf"/>
</dbReference>
<gene>
    <name evidence="3" type="primary">fabG_19</name>
    <name evidence="3" type="ORF">GALL_135860</name>
</gene>
<evidence type="ECO:0000313" key="3">
    <source>
        <dbReference type="EMBL" id="OIR04386.1"/>
    </source>
</evidence>
<name>A0A1J5S8C0_9ZZZZ</name>
<evidence type="ECO:0000256" key="2">
    <source>
        <dbReference type="ARBA" id="ARBA00023002"/>
    </source>
</evidence>
<dbReference type="Gene3D" id="3.40.50.720">
    <property type="entry name" value="NAD(P)-binding Rossmann-like Domain"/>
    <property type="match status" value="1"/>
</dbReference>
<dbReference type="EMBL" id="MLJW01000058">
    <property type="protein sequence ID" value="OIR04386.1"/>
    <property type="molecule type" value="Genomic_DNA"/>
</dbReference>
<protein>
    <submittedName>
        <fullName evidence="3">3-oxoacyl-[acyl-carrier-protein] reductase FabG</fullName>
        <ecNumber evidence="3">1.1.1.100</ecNumber>
    </submittedName>
</protein>
<dbReference type="SUPFAM" id="SSF51735">
    <property type="entry name" value="NAD(P)-binding Rossmann-fold domains"/>
    <property type="match status" value="1"/>
</dbReference>
<comment type="caution">
    <text evidence="3">The sequence shown here is derived from an EMBL/GenBank/DDBJ whole genome shotgun (WGS) entry which is preliminary data.</text>
</comment>
<dbReference type="PANTHER" id="PTHR43639">
    <property type="entry name" value="OXIDOREDUCTASE, SHORT-CHAIN DEHYDROGENASE/REDUCTASE FAMILY (AFU_ORTHOLOGUE AFUA_5G02870)"/>
    <property type="match status" value="1"/>
</dbReference>
<dbReference type="AlphaFoldDB" id="A0A1J5S8C0"/>
<proteinExistence type="inferred from homology"/>